<accession>A0ABR3R1V7</accession>
<dbReference type="Proteomes" id="UP001521222">
    <property type="component" value="Unassembled WGS sequence"/>
</dbReference>
<sequence length="272" mass="30656">MSNLRFKAERNALQERIEEEFEDYVAEVEGHKVIRLESSFPIQTVARLTKQLGSISTSFDDLQNKFRDLTTTHTIQGNLLDEALEKTVTLEEDLEEGCDSVPFLETQLVASQQTCRDLRQQLEALQTDRDEAVNTCARLHTQLGSLNKDHDTLQKASDKTIGSCAELREQLQSLQQEHSTSLESLMGLQTELGSVQADRDAVQAAHDEISGDCEGLRAQFGFLQKDHNALQKKCDDALETHAWPHTQHKSLQQEHAAATYNCVELHQQLDSL</sequence>
<dbReference type="Gene3D" id="1.10.287.1490">
    <property type="match status" value="1"/>
</dbReference>
<gene>
    <name evidence="2" type="ORF">SLS59_006705</name>
</gene>
<organism evidence="2 3">
    <name type="scientific">Nothophoma quercina</name>
    <dbReference type="NCBI Taxonomy" id="749835"/>
    <lineage>
        <taxon>Eukaryota</taxon>
        <taxon>Fungi</taxon>
        <taxon>Dikarya</taxon>
        <taxon>Ascomycota</taxon>
        <taxon>Pezizomycotina</taxon>
        <taxon>Dothideomycetes</taxon>
        <taxon>Pleosporomycetidae</taxon>
        <taxon>Pleosporales</taxon>
        <taxon>Pleosporineae</taxon>
        <taxon>Didymellaceae</taxon>
        <taxon>Nothophoma</taxon>
    </lineage>
</organism>
<evidence type="ECO:0000256" key="1">
    <source>
        <dbReference type="SAM" id="Coils"/>
    </source>
</evidence>
<feature type="coiled-coil region" evidence="1">
    <location>
        <begin position="108"/>
        <end position="184"/>
    </location>
</feature>
<protein>
    <submittedName>
        <fullName evidence="2">Uncharacterized protein</fullName>
    </submittedName>
</protein>
<dbReference type="EMBL" id="JAKIXB020000022">
    <property type="protein sequence ID" value="KAL1598421.1"/>
    <property type="molecule type" value="Genomic_DNA"/>
</dbReference>
<dbReference type="SUPFAM" id="SSF57997">
    <property type="entry name" value="Tropomyosin"/>
    <property type="match status" value="1"/>
</dbReference>
<proteinExistence type="predicted"/>
<comment type="caution">
    <text evidence="2">The sequence shown here is derived from an EMBL/GenBank/DDBJ whole genome shotgun (WGS) entry which is preliminary data.</text>
</comment>
<keyword evidence="3" id="KW-1185">Reference proteome</keyword>
<evidence type="ECO:0000313" key="2">
    <source>
        <dbReference type="EMBL" id="KAL1598421.1"/>
    </source>
</evidence>
<evidence type="ECO:0000313" key="3">
    <source>
        <dbReference type="Proteomes" id="UP001521222"/>
    </source>
</evidence>
<name>A0ABR3R1V7_9PLEO</name>
<keyword evidence="1" id="KW-0175">Coiled coil</keyword>
<reference evidence="2 3" key="1">
    <citation type="submission" date="2024-02" db="EMBL/GenBank/DDBJ databases">
        <title>De novo assembly and annotation of 12 fungi associated with fruit tree decline syndrome in Ontario, Canada.</title>
        <authorList>
            <person name="Sulman M."/>
            <person name="Ellouze W."/>
            <person name="Ilyukhin E."/>
        </authorList>
    </citation>
    <scope>NUCLEOTIDE SEQUENCE [LARGE SCALE GENOMIC DNA]</scope>
    <source>
        <strain evidence="2 3">M97-236</strain>
    </source>
</reference>